<feature type="transmembrane region" description="Helical" evidence="5">
    <location>
        <begin position="183"/>
        <end position="202"/>
    </location>
</feature>
<reference evidence="6 7" key="1">
    <citation type="submission" date="2020-07" db="EMBL/GenBank/DDBJ databases">
        <title>Sequencing the genomes of 1000 actinobacteria strains.</title>
        <authorList>
            <person name="Klenk H.-P."/>
        </authorList>
    </citation>
    <scope>NUCLEOTIDE SEQUENCE [LARGE SCALE GENOMIC DNA]</scope>
    <source>
        <strain evidence="6 7">DSM 104001</strain>
    </source>
</reference>
<dbReference type="EMBL" id="JACBZT010000001">
    <property type="protein sequence ID" value="NYJ07579.1"/>
    <property type="molecule type" value="Genomic_DNA"/>
</dbReference>
<accession>A0A853CL51</accession>
<evidence type="ECO:0000313" key="6">
    <source>
        <dbReference type="EMBL" id="NYJ07579.1"/>
    </source>
</evidence>
<dbReference type="InterPro" id="IPR006603">
    <property type="entry name" value="PQ-loop_rpt"/>
</dbReference>
<dbReference type="RefSeq" id="WP_179719535.1">
    <property type="nucleotide sequence ID" value="NZ_JACBZT010000001.1"/>
</dbReference>
<gene>
    <name evidence="6" type="ORF">GGQ55_003857</name>
</gene>
<keyword evidence="7" id="KW-1185">Reference proteome</keyword>
<dbReference type="NCBIfam" id="NF037967">
    <property type="entry name" value="SemiSWEET_1"/>
    <property type="match status" value="1"/>
</dbReference>
<name>A0A853CL51_9ACTN</name>
<dbReference type="Proteomes" id="UP000541969">
    <property type="component" value="Unassembled WGS sequence"/>
</dbReference>
<evidence type="ECO:0000313" key="7">
    <source>
        <dbReference type="Proteomes" id="UP000541969"/>
    </source>
</evidence>
<comment type="subcellular location">
    <subcellularLocation>
        <location evidence="1">Membrane</location>
        <topology evidence="1">Multi-pass membrane protein</topology>
    </subcellularLocation>
</comment>
<keyword evidence="4 5" id="KW-0472">Membrane</keyword>
<dbReference type="GO" id="GO:0016020">
    <property type="term" value="C:membrane"/>
    <property type="evidence" value="ECO:0007669"/>
    <property type="project" value="UniProtKB-SubCell"/>
</dbReference>
<dbReference type="Pfam" id="PF04193">
    <property type="entry name" value="PQ-loop"/>
    <property type="match status" value="1"/>
</dbReference>
<feature type="transmembrane region" description="Helical" evidence="5">
    <location>
        <begin position="122"/>
        <end position="140"/>
    </location>
</feature>
<organism evidence="6 7">
    <name type="scientific">Petropleomorpha daqingensis</name>
    <dbReference type="NCBI Taxonomy" id="2026353"/>
    <lineage>
        <taxon>Bacteria</taxon>
        <taxon>Bacillati</taxon>
        <taxon>Actinomycetota</taxon>
        <taxon>Actinomycetes</taxon>
        <taxon>Geodermatophilales</taxon>
        <taxon>Geodermatophilaceae</taxon>
        <taxon>Petropleomorpha</taxon>
    </lineage>
</organism>
<evidence type="ECO:0000256" key="5">
    <source>
        <dbReference type="SAM" id="Phobius"/>
    </source>
</evidence>
<feature type="transmembrane region" description="Helical" evidence="5">
    <location>
        <begin position="61"/>
        <end position="80"/>
    </location>
</feature>
<feature type="transmembrane region" description="Helical" evidence="5">
    <location>
        <begin position="37"/>
        <end position="55"/>
    </location>
</feature>
<dbReference type="AlphaFoldDB" id="A0A853CL51"/>
<evidence type="ECO:0000256" key="3">
    <source>
        <dbReference type="ARBA" id="ARBA00022989"/>
    </source>
</evidence>
<evidence type="ECO:0000256" key="4">
    <source>
        <dbReference type="ARBA" id="ARBA00023136"/>
    </source>
</evidence>
<keyword evidence="3 5" id="KW-1133">Transmembrane helix</keyword>
<evidence type="ECO:0000256" key="2">
    <source>
        <dbReference type="ARBA" id="ARBA00022692"/>
    </source>
</evidence>
<dbReference type="Gene3D" id="1.20.1280.290">
    <property type="match status" value="2"/>
</dbReference>
<comment type="caution">
    <text evidence="6">The sequence shown here is derived from an EMBL/GenBank/DDBJ whole genome shotgun (WGS) entry which is preliminary data.</text>
</comment>
<feature type="transmembrane region" description="Helical" evidence="5">
    <location>
        <begin position="92"/>
        <end position="116"/>
    </location>
</feature>
<sequence>MTAALGFLAAALSICLVWPQVWLSCRRGRTRGLSPAAAWLAVGLNASWLTFGLLTRDPAQIVTNAVVGAGNTAVLAALLFSQSHLRTRTALLRSAAGAAGLVTIAAGSALSVVLLGADRVEVGTALGALVSVVGAGTACVQPLSMLRDRTQDLSGLSAIRYRLGAAANASWLSYALLRHEPTVFAAAGIGFGCAVLVCTLLARRSSPSAAAVRALPTRGPALAPAA</sequence>
<keyword evidence="2 5" id="KW-0812">Transmembrane</keyword>
<feature type="transmembrane region" description="Helical" evidence="5">
    <location>
        <begin position="6"/>
        <end position="25"/>
    </location>
</feature>
<evidence type="ECO:0000256" key="1">
    <source>
        <dbReference type="ARBA" id="ARBA00004141"/>
    </source>
</evidence>
<proteinExistence type="predicted"/>
<protein>
    <submittedName>
        <fullName evidence="6">Uncharacterized protein with PQ loop repeat</fullName>
    </submittedName>
</protein>